<dbReference type="Proteomes" id="UP000620124">
    <property type="component" value="Unassembled WGS sequence"/>
</dbReference>
<evidence type="ECO:0000313" key="2">
    <source>
        <dbReference type="Proteomes" id="UP000620124"/>
    </source>
</evidence>
<organism evidence="1 2">
    <name type="scientific">Mycena venus</name>
    <dbReference type="NCBI Taxonomy" id="2733690"/>
    <lineage>
        <taxon>Eukaryota</taxon>
        <taxon>Fungi</taxon>
        <taxon>Dikarya</taxon>
        <taxon>Basidiomycota</taxon>
        <taxon>Agaricomycotina</taxon>
        <taxon>Agaricomycetes</taxon>
        <taxon>Agaricomycetidae</taxon>
        <taxon>Agaricales</taxon>
        <taxon>Marasmiineae</taxon>
        <taxon>Mycenaceae</taxon>
        <taxon>Mycena</taxon>
    </lineage>
</organism>
<comment type="caution">
    <text evidence="1">The sequence shown here is derived from an EMBL/GenBank/DDBJ whole genome shotgun (WGS) entry which is preliminary data.</text>
</comment>
<gene>
    <name evidence="1" type="ORF">MVEN_00846000</name>
</gene>
<proteinExistence type="predicted"/>
<dbReference type="AlphaFoldDB" id="A0A8H6YBH4"/>
<sequence>MAAPAHKNRGYGLRGYEIIVPYPDIEDALKEPRKWNAQWEKWNATVNSNTTLKDWYDREVERCKTLKRQHPLLVDAFYDEYPVLFQQTLNLQVSIIQNAFTFGRFQGFEAKWIAADRSIRESHVLISLSRTCASANNLHDARKLCPTELNLSYLAEDGRHLIDMLKAIIPHDISGPPSTLTYFHHPAWDALSDFHEKSNPNDLEKLVYRRMLLIRTKLISKLATTSHALVLANRPKFVALIGPAKAGFERSISLNYHISLLSRPTDSNYIVMPTAESFLDINYHVVFPDPELKRLFRVVREKAFTTGDREAVAIMAHGLCWWVSRGGYPGPITVEMVANQIEAEFSFDELKTAVLQMQERQIHDPHKRPIFLLVMDPTKWRQTIAPYVYAQPITFK</sequence>
<reference evidence="1" key="1">
    <citation type="submission" date="2020-05" db="EMBL/GenBank/DDBJ databases">
        <title>Mycena genomes resolve the evolution of fungal bioluminescence.</title>
        <authorList>
            <person name="Tsai I.J."/>
        </authorList>
    </citation>
    <scope>NUCLEOTIDE SEQUENCE</scope>
    <source>
        <strain evidence="1">CCC161011</strain>
    </source>
</reference>
<name>A0A8H6YBH4_9AGAR</name>
<protein>
    <submittedName>
        <fullName evidence="1">Uncharacterized protein</fullName>
    </submittedName>
</protein>
<dbReference type="EMBL" id="JACAZI010000006">
    <property type="protein sequence ID" value="KAF7357990.1"/>
    <property type="molecule type" value="Genomic_DNA"/>
</dbReference>
<keyword evidence="2" id="KW-1185">Reference proteome</keyword>
<evidence type="ECO:0000313" key="1">
    <source>
        <dbReference type="EMBL" id="KAF7357990.1"/>
    </source>
</evidence>
<accession>A0A8H6YBH4</accession>
<dbReference type="OrthoDB" id="3020010at2759"/>